<protein>
    <submittedName>
        <fullName evidence="1">Uncharacterized protein</fullName>
    </submittedName>
</protein>
<proteinExistence type="predicted"/>
<dbReference type="AlphaFoldDB" id="A0A6F8SR91"/>
<accession>A0A6F8SR91</accession>
<reference evidence="1 2" key="1">
    <citation type="submission" date="2020-02" db="EMBL/GenBank/DDBJ databases">
        <title>Complete Genome Sequence of Halomonas meridiana strain BAA-801, Isolated from Deep Sea Thermal Vent.</title>
        <authorList>
            <person name="Takahashi Y."/>
            <person name="Takahashi H."/>
            <person name="Galipon J."/>
            <person name="Arakawa K."/>
        </authorList>
    </citation>
    <scope>NUCLEOTIDE SEQUENCE [LARGE SCALE GENOMIC DNA]</scope>
    <source>
        <strain evidence="1 2">Slthf1</strain>
    </source>
</reference>
<dbReference type="RefSeq" id="WP_137092837.1">
    <property type="nucleotide sequence ID" value="NZ_AP022821.1"/>
</dbReference>
<dbReference type="Proteomes" id="UP000503197">
    <property type="component" value="Chromosome"/>
</dbReference>
<gene>
    <name evidence="1" type="ORF">HMSLTHF_02620</name>
</gene>
<name>A0A6F8SR91_9GAMM</name>
<evidence type="ECO:0000313" key="2">
    <source>
        <dbReference type="Proteomes" id="UP000503197"/>
    </source>
</evidence>
<organism evidence="1 2">
    <name type="scientific">Vreelandella aquamarina</name>
    <dbReference type="NCBI Taxonomy" id="77097"/>
    <lineage>
        <taxon>Bacteria</taxon>
        <taxon>Pseudomonadati</taxon>
        <taxon>Pseudomonadota</taxon>
        <taxon>Gammaproteobacteria</taxon>
        <taxon>Oceanospirillales</taxon>
        <taxon>Halomonadaceae</taxon>
        <taxon>Vreelandella</taxon>
    </lineage>
</organism>
<sequence length="112" mass="12113">MPGKPSAQAYADKRHNELREAAAMLDEAIIEARRLAANLHGIAPDVAHSAYMVWIALGSDHDHETLMGCAATLETIDQRLPTGTLAALVRVRLVRLQGLVNALLDDDLPPIV</sequence>
<dbReference type="EMBL" id="AP022821">
    <property type="protein sequence ID" value="BCA90487.1"/>
    <property type="molecule type" value="Genomic_DNA"/>
</dbReference>
<evidence type="ECO:0000313" key="1">
    <source>
        <dbReference type="EMBL" id="BCA90487.1"/>
    </source>
</evidence>